<evidence type="ECO:0000313" key="2">
    <source>
        <dbReference type="Proteomes" id="UP000015354"/>
    </source>
</evidence>
<dbReference type="OrthoDB" id="268515at2759"/>
<accession>S9UZQ1</accession>
<evidence type="ECO:0000313" key="1">
    <source>
        <dbReference type="EMBL" id="EPY34234.1"/>
    </source>
</evidence>
<organism evidence="1 2">
    <name type="scientific">Strigomonas culicis</name>
    <dbReference type="NCBI Taxonomy" id="28005"/>
    <lineage>
        <taxon>Eukaryota</taxon>
        <taxon>Discoba</taxon>
        <taxon>Euglenozoa</taxon>
        <taxon>Kinetoplastea</taxon>
        <taxon>Metakinetoplastina</taxon>
        <taxon>Trypanosomatida</taxon>
        <taxon>Trypanosomatidae</taxon>
        <taxon>Strigomonadinae</taxon>
        <taxon>Strigomonas</taxon>
    </lineage>
</organism>
<proteinExistence type="predicted"/>
<keyword evidence="2" id="KW-1185">Reference proteome</keyword>
<name>S9UZQ1_9TRYP</name>
<sequence>MLCSLLPHHSLFCFPLSVERSTLVKSFLNPLPMFRRISSRVSGVLAASAATQTRQMHFPISAPPVEIEYLDSDPLEYAVRTEARKWGFDDFQYMRELAFVRIKENPTVGQFREMTPDQRRDMFWGSDRQDFFRQLTFAVTGQPEHLYHRGW</sequence>
<protein>
    <submittedName>
        <fullName evidence="1">Cytochrome c oxidase subunit 10</fullName>
    </submittedName>
</protein>
<dbReference type="AlphaFoldDB" id="S9UZQ1"/>
<comment type="caution">
    <text evidence="1">The sequence shown here is derived from an EMBL/GenBank/DDBJ whole genome shotgun (WGS) entry which is preliminary data.</text>
</comment>
<dbReference type="Proteomes" id="UP000015354">
    <property type="component" value="Unassembled WGS sequence"/>
</dbReference>
<reference evidence="1 2" key="1">
    <citation type="journal article" date="2013" name="PLoS ONE">
        <title>Predicting the Proteins of Angomonas deanei, Strigomonas culicis and Their Respective Endosymbionts Reveals New Aspects of the Trypanosomatidae Family.</title>
        <authorList>
            <person name="Motta M.C."/>
            <person name="Martins A.C."/>
            <person name="de Souza S.S."/>
            <person name="Catta-Preta C.M."/>
            <person name="Silva R."/>
            <person name="Klein C.C."/>
            <person name="de Almeida L.G."/>
            <person name="de Lima Cunha O."/>
            <person name="Ciapina L.P."/>
            <person name="Brocchi M."/>
            <person name="Colabardini A.C."/>
            <person name="de Araujo Lima B."/>
            <person name="Machado C.R."/>
            <person name="de Almeida Soares C.M."/>
            <person name="Probst C.M."/>
            <person name="de Menezes C.B."/>
            <person name="Thompson C.E."/>
            <person name="Bartholomeu D.C."/>
            <person name="Gradia D.F."/>
            <person name="Pavoni D.P."/>
            <person name="Grisard E.C."/>
            <person name="Fantinatti-Garboggini F."/>
            <person name="Marchini F.K."/>
            <person name="Rodrigues-Luiz G.F."/>
            <person name="Wagner G."/>
            <person name="Goldman G.H."/>
            <person name="Fietto J.L."/>
            <person name="Elias M.C."/>
            <person name="Goldman M.H."/>
            <person name="Sagot M.F."/>
            <person name="Pereira M."/>
            <person name="Stoco P.H."/>
            <person name="de Mendonca-Neto R.P."/>
            <person name="Teixeira S.M."/>
            <person name="Maciel T.E."/>
            <person name="de Oliveira Mendes T.A."/>
            <person name="Urmenyi T.P."/>
            <person name="de Souza W."/>
            <person name="Schenkman S."/>
            <person name="de Vasconcelos A.T."/>
        </authorList>
    </citation>
    <scope>NUCLEOTIDE SEQUENCE [LARGE SCALE GENOMIC DNA]</scope>
</reference>
<dbReference type="EMBL" id="ATMH01001737">
    <property type="protein sequence ID" value="EPY34234.1"/>
    <property type="molecule type" value="Genomic_DNA"/>
</dbReference>
<gene>
    <name evidence="1" type="ORF">STCU_01737</name>
</gene>